<evidence type="ECO:0000313" key="2">
    <source>
        <dbReference type="EMBL" id="GAA1956521.1"/>
    </source>
</evidence>
<keyword evidence="1" id="KW-0812">Transmembrane</keyword>
<keyword evidence="1" id="KW-0472">Membrane</keyword>
<reference evidence="2 3" key="1">
    <citation type="journal article" date="2019" name="Int. J. Syst. Evol. Microbiol.">
        <title>The Global Catalogue of Microorganisms (GCM) 10K type strain sequencing project: providing services to taxonomists for standard genome sequencing and annotation.</title>
        <authorList>
            <consortium name="The Broad Institute Genomics Platform"/>
            <consortium name="The Broad Institute Genome Sequencing Center for Infectious Disease"/>
            <person name="Wu L."/>
            <person name="Ma J."/>
        </authorList>
    </citation>
    <scope>NUCLEOTIDE SEQUENCE [LARGE SCALE GENOMIC DNA]</scope>
    <source>
        <strain evidence="2 3">JCM 14901</strain>
    </source>
</reference>
<comment type="caution">
    <text evidence="2">The sequence shown here is derived from an EMBL/GenBank/DDBJ whole genome shotgun (WGS) entry which is preliminary data.</text>
</comment>
<evidence type="ECO:0008006" key="4">
    <source>
        <dbReference type="Google" id="ProtNLM"/>
    </source>
</evidence>
<protein>
    <recommendedName>
        <fullName evidence="4">TPM domain-containing protein</fullName>
    </recommendedName>
</protein>
<name>A0ABN2QQD8_9MICO</name>
<gene>
    <name evidence="2" type="ORF">GCM10009776_18350</name>
</gene>
<keyword evidence="3" id="KW-1185">Reference proteome</keyword>
<dbReference type="RefSeq" id="WP_344093647.1">
    <property type="nucleotide sequence ID" value="NZ_BAAAOG010000002.1"/>
</dbReference>
<sequence>MLIVLADAGGYVDDAVDGLSSSSVYVSPEVHDAAALTQAIEAQIGDASVGVAVFSSNAALEASGPDIVVQLGQRTGYDTIVVAVGDDLSAGSHVLEQGEAMSIANQAESSAGSLEGALTETVQGVVAAADSPAPTSSGGADGLGIGLAIGAAVIVAAIVGVVAAIRIRRRRPATEQPLPASLGLQVQALHTLSVEYAAAGVAGHPIAGQTAQDIEAIADNVTQLFERLAGKAAEDQRRLAEIEYGDKLAKLTTALDRHYLLDILMHPNLWDDPDERVSEVRDAVVGVSEQLVENIKQVNAQRALQFQVSLDTLIGRRKELRDWDREFRRATDDGQAPSA</sequence>
<feature type="transmembrane region" description="Helical" evidence="1">
    <location>
        <begin position="143"/>
        <end position="165"/>
    </location>
</feature>
<evidence type="ECO:0000256" key="1">
    <source>
        <dbReference type="SAM" id="Phobius"/>
    </source>
</evidence>
<accession>A0ABN2QQD8</accession>
<evidence type="ECO:0000313" key="3">
    <source>
        <dbReference type="Proteomes" id="UP001499933"/>
    </source>
</evidence>
<organism evidence="2 3">
    <name type="scientific">Microbacterium deminutum</name>
    <dbReference type="NCBI Taxonomy" id="344164"/>
    <lineage>
        <taxon>Bacteria</taxon>
        <taxon>Bacillati</taxon>
        <taxon>Actinomycetota</taxon>
        <taxon>Actinomycetes</taxon>
        <taxon>Micrococcales</taxon>
        <taxon>Microbacteriaceae</taxon>
        <taxon>Microbacterium</taxon>
    </lineage>
</organism>
<proteinExistence type="predicted"/>
<dbReference type="Proteomes" id="UP001499933">
    <property type="component" value="Unassembled WGS sequence"/>
</dbReference>
<keyword evidence="1" id="KW-1133">Transmembrane helix</keyword>
<dbReference type="EMBL" id="BAAAOG010000002">
    <property type="protein sequence ID" value="GAA1956521.1"/>
    <property type="molecule type" value="Genomic_DNA"/>
</dbReference>